<dbReference type="AlphaFoldDB" id="A0A510HJX7"/>
<dbReference type="Gene3D" id="3.60.21.70">
    <property type="entry name" value="PhoD-like phosphatase"/>
    <property type="match status" value="1"/>
</dbReference>
<protein>
    <submittedName>
        <fullName evidence="3">Metallophosphatase</fullName>
    </submittedName>
</protein>
<feature type="domain" description="DUF7800" evidence="2">
    <location>
        <begin position="11"/>
        <end position="98"/>
    </location>
</feature>
<evidence type="ECO:0000313" key="4">
    <source>
        <dbReference type="Proteomes" id="UP000318065"/>
    </source>
</evidence>
<feature type="domain" description="PhoD-like phosphatase metallophosphatase" evidence="1">
    <location>
        <begin position="158"/>
        <end position="466"/>
    </location>
</feature>
<accession>A0A510HJX7</accession>
<sequence>MVNRTLAIPSTLRLGPLLRYAGPREATVWVETSHPGEVEVRPGEGAPASKERTFSVAGHHYALVTLRNLSPGSSYRYEVRLDGERLWPPEESRFPPSLIRTPDPASGSLRLAFGSCRVSVPHEPPYTLRRGSLKRGGVLRRGFYERDALYALALRMHREPPNRWPDALLMLGDQIYADEVSPETKAFIRSRRDAASPPGEQVADFEEYTRLYLEAWRDPVIRWLLSTVPSAMIFDDHDVHDDWNTSEAWVRKMRSKPWWEERITGAFMSYWIYQHLGNLSPDELEENPLFREVRGSEDATEALRAFARAADRDASANRWSFRRDFGRVRLVVADSRAGRVLKEDARAMLDEDEWAWVEEQTLSGGLDHLLLATSLPFVLAPGLHHLEAASEAVCGGAWGRMPARAGELLRQALDLEHWSAFGRSFAALSELLRRVASGEGATAPPASVVVLSGDVHHGYLAALELGPGARSPAYQAVGSPIRNPLGLPERLALRAAWTRAGAALGRTVARLAGVGEPPVGWRLLHRSPWFDNHISTLTVEGRRATLLVEKTTPEDGREPRLIPILEHRLA</sequence>
<dbReference type="Proteomes" id="UP000318065">
    <property type="component" value="Chromosome"/>
</dbReference>
<evidence type="ECO:0000259" key="2">
    <source>
        <dbReference type="Pfam" id="PF25077"/>
    </source>
</evidence>
<gene>
    <name evidence="3" type="ORF">RxyAA322_21800</name>
</gene>
<dbReference type="PANTHER" id="PTHR37031:SF2">
    <property type="entry name" value="PHOD-LIKE PHOSPHATASE METALLOPHOSPHATASE DOMAIN-CONTAINING PROTEIN"/>
    <property type="match status" value="1"/>
</dbReference>
<name>A0A510HJX7_9ACTN</name>
<evidence type="ECO:0000313" key="3">
    <source>
        <dbReference type="EMBL" id="BBL80326.1"/>
    </source>
</evidence>
<dbReference type="Pfam" id="PF09423">
    <property type="entry name" value="PhoD"/>
    <property type="match status" value="1"/>
</dbReference>
<dbReference type="InterPro" id="IPR056702">
    <property type="entry name" value="DUF7800"/>
</dbReference>
<dbReference type="RefSeq" id="WP_244299722.1">
    <property type="nucleotide sequence ID" value="NZ_AP019791.1"/>
</dbReference>
<evidence type="ECO:0000259" key="1">
    <source>
        <dbReference type="Pfam" id="PF09423"/>
    </source>
</evidence>
<organism evidence="3 4">
    <name type="scientific">Rubrobacter xylanophilus</name>
    <dbReference type="NCBI Taxonomy" id="49319"/>
    <lineage>
        <taxon>Bacteria</taxon>
        <taxon>Bacillati</taxon>
        <taxon>Actinomycetota</taxon>
        <taxon>Rubrobacteria</taxon>
        <taxon>Rubrobacterales</taxon>
        <taxon>Rubrobacteraceae</taxon>
        <taxon>Rubrobacter</taxon>
    </lineage>
</organism>
<proteinExistence type="predicted"/>
<dbReference type="InterPro" id="IPR038607">
    <property type="entry name" value="PhoD-like_sf"/>
</dbReference>
<dbReference type="PANTHER" id="PTHR37031">
    <property type="entry name" value="METALLOPHOSPHATASE BINDING DOMAIN PROTEIN"/>
    <property type="match status" value="1"/>
</dbReference>
<dbReference type="InterPro" id="IPR029052">
    <property type="entry name" value="Metallo-depent_PP-like"/>
</dbReference>
<dbReference type="Pfam" id="PF25077">
    <property type="entry name" value="DUF7800"/>
    <property type="match status" value="1"/>
</dbReference>
<dbReference type="SUPFAM" id="SSF56300">
    <property type="entry name" value="Metallo-dependent phosphatases"/>
    <property type="match status" value="1"/>
</dbReference>
<dbReference type="InterPro" id="IPR018946">
    <property type="entry name" value="PhoD-like_MPP"/>
</dbReference>
<dbReference type="EMBL" id="AP019791">
    <property type="protein sequence ID" value="BBL80326.1"/>
    <property type="molecule type" value="Genomic_DNA"/>
</dbReference>
<reference evidence="3" key="1">
    <citation type="journal article" date="2019" name="Microbiol. Resour. Announc.">
        <title>Complete Genome Sequence of Rubrobacter xylanophilus Strain AA3-22, Isolated from Arima Onsen in Japan.</title>
        <authorList>
            <person name="Tomariguchi N."/>
            <person name="Miyazaki K."/>
        </authorList>
    </citation>
    <scope>NUCLEOTIDE SEQUENCE [LARGE SCALE GENOMIC DNA]</scope>
    <source>
        <strain evidence="3">AA3-22</strain>
    </source>
</reference>
<keyword evidence="4" id="KW-1185">Reference proteome</keyword>
<dbReference type="CDD" id="cd07389">
    <property type="entry name" value="MPP_PhoD"/>
    <property type="match status" value="1"/>
</dbReference>